<keyword evidence="3" id="KW-1185">Reference proteome</keyword>
<gene>
    <name evidence="2" type="ORF">Pmar_PMAR013613</name>
</gene>
<accession>C5LXN1</accession>
<dbReference type="GeneID" id="9041030"/>
<dbReference type="AlphaFoldDB" id="C5LXN1"/>
<feature type="non-terminal residue" evidence="2">
    <location>
        <position position="1"/>
    </location>
</feature>
<sequence length="50" mass="5364">VCDYGNHRVLRWELSSDGLSAASEAGQLVAGEKDSILETTQDPRMGSLVT</sequence>
<name>C5LXN1_PERM5</name>
<evidence type="ECO:0000256" key="1">
    <source>
        <dbReference type="SAM" id="MobiDB-lite"/>
    </source>
</evidence>
<reference evidence="2 3" key="1">
    <citation type="submission" date="2008-07" db="EMBL/GenBank/DDBJ databases">
        <authorList>
            <person name="El-Sayed N."/>
            <person name="Caler E."/>
            <person name="Inman J."/>
            <person name="Amedeo P."/>
            <person name="Hass B."/>
            <person name="Wortman J."/>
        </authorList>
    </citation>
    <scope>NUCLEOTIDE SEQUENCE [LARGE SCALE GENOMIC DNA]</scope>
    <source>
        <strain evidence="3">ATCC 50983 / TXsc</strain>
    </source>
</reference>
<feature type="region of interest" description="Disordered" evidence="1">
    <location>
        <begin position="31"/>
        <end position="50"/>
    </location>
</feature>
<protein>
    <submittedName>
        <fullName evidence="2">Uncharacterized protein</fullName>
    </submittedName>
</protein>
<evidence type="ECO:0000313" key="2">
    <source>
        <dbReference type="EMBL" id="EEQ98511.1"/>
    </source>
</evidence>
<organism evidence="3">
    <name type="scientific">Perkinsus marinus (strain ATCC 50983 / TXsc)</name>
    <dbReference type="NCBI Taxonomy" id="423536"/>
    <lineage>
        <taxon>Eukaryota</taxon>
        <taxon>Sar</taxon>
        <taxon>Alveolata</taxon>
        <taxon>Perkinsozoa</taxon>
        <taxon>Perkinsea</taxon>
        <taxon>Perkinsida</taxon>
        <taxon>Perkinsidae</taxon>
        <taxon>Perkinsus</taxon>
    </lineage>
</organism>
<dbReference type="RefSeq" id="XP_002765794.1">
    <property type="nucleotide sequence ID" value="XM_002765748.1"/>
</dbReference>
<dbReference type="InParanoid" id="C5LXN1"/>
<evidence type="ECO:0000313" key="3">
    <source>
        <dbReference type="Proteomes" id="UP000007800"/>
    </source>
</evidence>
<proteinExistence type="predicted"/>
<dbReference type="EMBL" id="GG686592">
    <property type="protein sequence ID" value="EEQ98511.1"/>
    <property type="molecule type" value="Genomic_DNA"/>
</dbReference>
<dbReference type="Proteomes" id="UP000007800">
    <property type="component" value="Unassembled WGS sequence"/>
</dbReference>